<name>A0A921ZG82_MANSE</name>
<feature type="transmembrane region" description="Helical" evidence="6">
    <location>
        <begin position="402"/>
        <end position="422"/>
    </location>
</feature>
<evidence type="ECO:0000256" key="6">
    <source>
        <dbReference type="SAM" id="Phobius"/>
    </source>
</evidence>
<dbReference type="EMBL" id="JH668531">
    <property type="protein sequence ID" value="KAG6457000.1"/>
    <property type="molecule type" value="Genomic_DNA"/>
</dbReference>
<evidence type="ECO:0000259" key="7">
    <source>
        <dbReference type="PROSITE" id="PS50850"/>
    </source>
</evidence>
<protein>
    <recommendedName>
        <fullName evidence="7">Major facilitator superfamily (MFS) profile domain-containing protein</fullName>
    </recommendedName>
</protein>
<organism evidence="8 9">
    <name type="scientific">Manduca sexta</name>
    <name type="common">Tobacco hawkmoth</name>
    <name type="synonym">Tobacco hornworm</name>
    <dbReference type="NCBI Taxonomy" id="7130"/>
    <lineage>
        <taxon>Eukaryota</taxon>
        <taxon>Metazoa</taxon>
        <taxon>Ecdysozoa</taxon>
        <taxon>Arthropoda</taxon>
        <taxon>Hexapoda</taxon>
        <taxon>Insecta</taxon>
        <taxon>Pterygota</taxon>
        <taxon>Neoptera</taxon>
        <taxon>Endopterygota</taxon>
        <taxon>Lepidoptera</taxon>
        <taxon>Glossata</taxon>
        <taxon>Ditrysia</taxon>
        <taxon>Bombycoidea</taxon>
        <taxon>Sphingidae</taxon>
        <taxon>Sphinginae</taxon>
        <taxon>Sphingini</taxon>
        <taxon>Manduca</taxon>
    </lineage>
</organism>
<keyword evidence="3 6" id="KW-0812">Transmembrane</keyword>
<proteinExistence type="predicted"/>
<feature type="transmembrane region" description="Helical" evidence="6">
    <location>
        <begin position="41"/>
        <end position="64"/>
    </location>
</feature>
<dbReference type="InterPro" id="IPR011701">
    <property type="entry name" value="MFS"/>
</dbReference>
<dbReference type="AlphaFoldDB" id="A0A921ZG82"/>
<evidence type="ECO:0000313" key="9">
    <source>
        <dbReference type="Proteomes" id="UP000791440"/>
    </source>
</evidence>
<dbReference type="PROSITE" id="PS50850">
    <property type="entry name" value="MFS"/>
    <property type="match status" value="1"/>
</dbReference>
<sequence>MANKGDGDRRKKDSVWTISHSNREEYACPYGDAINLAGNGWYSATLLATLSSTTFAMVLEMFGLSVVVSGATCDFDLGLAETSILLSMPFVGPIVMAFPWGYISDTYGRRRSLRIALWVSFAVSAISSFSPHWILLAVLKFISTSFCSCAQSAAYTMLGECTTENSRDAYILVMTSVLDFSLTLYVTFAYFIVNLDFVYHLGFITFTPWRLLNLVLSIPLGLGALGTYFFYESPKFLVNVGRSDEALDILKNIWRRNGGRGKYPVSKVYLKEEGNLKSQDLSFLRSLWDQIIPLFKPPLLYRSLQLYFLTAVVFSINNSYYIWFPFLAEKFASGFSSTDGNSTVEQVNGLCSIIVSEHQAAVSGATCSSTVDLSLVWSSLAQGASFVVILLLITKIAYRKKLLMIIILSISGFSTLGAVVINDSITSFIMYFGLLFNELCTGFIFSYFVDLYPTSYRGTAACVGVMVARAGALGGVNILGAFLMSHCTATFYGTFALMLSTVAVSFLLPPDKSLNKTVST</sequence>
<accession>A0A921ZG82</accession>
<feature type="transmembrane region" description="Helical" evidence="6">
    <location>
        <begin position="428"/>
        <end position="449"/>
    </location>
</feature>
<dbReference type="GO" id="GO:0022857">
    <property type="term" value="F:transmembrane transporter activity"/>
    <property type="evidence" value="ECO:0007669"/>
    <property type="project" value="InterPro"/>
</dbReference>
<keyword evidence="9" id="KW-1185">Reference proteome</keyword>
<dbReference type="GO" id="GO:0016020">
    <property type="term" value="C:membrane"/>
    <property type="evidence" value="ECO:0007669"/>
    <property type="project" value="UniProtKB-SubCell"/>
</dbReference>
<keyword evidence="5 6" id="KW-0472">Membrane</keyword>
<dbReference type="Gene3D" id="1.20.1250.20">
    <property type="entry name" value="MFS general substrate transporter like domains"/>
    <property type="match status" value="1"/>
</dbReference>
<feature type="transmembrane region" description="Helical" evidence="6">
    <location>
        <begin position="211"/>
        <end position="231"/>
    </location>
</feature>
<feature type="transmembrane region" description="Helical" evidence="6">
    <location>
        <begin position="84"/>
        <end position="103"/>
    </location>
</feature>
<evidence type="ECO:0000256" key="2">
    <source>
        <dbReference type="ARBA" id="ARBA00022448"/>
    </source>
</evidence>
<keyword evidence="4 6" id="KW-1133">Transmembrane helix</keyword>
<evidence type="ECO:0000313" key="8">
    <source>
        <dbReference type="EMBL" id="KAG6457000.1"/>
    </source>
</evidence>
<dbReference type="InterPro" id="IPR036259">
    <property type="entry name" value="MFS_trans_sf"/>
</dbReference>
<dbReference type="PANTHER" id="PTHR23511">
    <property type="entry name" value="SYNAPTIC VESICLE GLYCOPROTEIN 2"/>
    <property type="match status" value="1"/>
</dbReference>
<dbReference type="SUPFAM" id="SSF103473">
    <property type="entry name" value="MFS general substrate transporter"/>
    <property type="match status" value="1"/>
</dbReference>
<dbReference type="Proteomes" id="UP000791440">
    <property type="component" value="Unassembled WGS sequence"/>
</dbReference>
<feature type="transmembrane region" description="Helical" evidence="6">
    <location>
        <begin position="461"/>
        <end position="483"/>
    </location>
</feature>
<evidence type="ECO:0000256" key="3">
    <source>
        <dbReference type="ARBA" id="ARBA00022692"/>
    </source>
</evidence>
<feature type="domain" description="Major facilitator superfamily (MFS) profile" evidence="7">
    <location>
        <begin position="46"/>
        <end position="513"/>
    </location>
</feature>
<evidence type="ECO:0000256" key="4">
    <source>
        <dbReference type="ARBA" id="ARBA00022989"/>
    </source>
</evidence>
<dbReference type="InterPro" id="IPR020846">
    <property type="entry name" value="MFS_dom"/>
</dbReference>
<gene>
    <name evidence="8" type="ORF">O3G_MSEX010068</name>
</gene>
<reference evidence="8" key="1">
    <citation type="journal article" date="2016" name="Insect Biochem. Mol. Biol.">
        <title>Multifaceted biological insights from a draft genome sequence of the tobacco hornworm moth, Manduca sexta.</title>
        <authorList>
            <person name="Kanost M.R."/>
            <person name="Arrese E.L."/>
            <person name="Cao X."/>
            <person name="Chen Y.R."/>
            <person name="Chellapilla S."/>
            <person name="Goldsmith M.R."/>
            <person name="Grosse-Wilde E."/>
            <person name="Heckel D.G."/>
            <person name="Herndon N."/>
            <person name="Jiang H."/>
            <person name="Papanicolaou A."/>
            <person name="Qu J."/>
            <person name="Soulages J.L."/>
            <person name="Vogel H."/>
            <person name="Walters J."/>
            <person name="Waterhouse R.M."/>
            <person name="Ahn S.J."/>
            <person name="Almeida F.C."/>
            <person name="An C."/>
            <person name="Aqrawi P."/>
            <person name="Bretschneider A."/>
            <person name="Bryant W.B."/>
            <person name="Bucks S."/>
            <person name="Chao H."/>
            <person name="Chevignon G."/>
            <person name="Christen J.M."/>
            <person name="Clarke D.F."/>
            <person name="Dittmer N.T."/>
            <person name="Ferguson L.C.F."/>
            <person name="Garavelou S."/>
            <person name="Gordon K.H.J."/>
            <person name="Gunaratna R.T."/>
            <person name="Han Y."/>
            <person name="Hauser F."/>
            <person name="He Y."/>
            <person name="Heidel-Fischer H."/>
            <person name="Hirsh A."/>
            <person name="Hu Y."/>
            <person name="Jiang H."/>
            <person name="Kalra D."/>
            <person name="Klinner C."/>
            <person name="Konig C."/>
            <person name="Kovar C."/>
            <person name="Kroll A.R."/>
            <person name="Kuwar S.S."/>
            <person name="Lee S.L."/>
            <person name="Lehman R."/>
            <person name="Li K."/>
            <person name="Li Z."/>
            <person name="Liang H."/>
            <person name="Lovelace S."/>
            <person name="Lu Z."/>
            <person name="Mansfield J.H."/>
            <person name="McCulloch K.J."/>
            <person name="Mathew T."/>
            <person name="Morton B."/>
            <person name="Muzny D.M."/>
            <person name="Neunemann D."/>
            <person name="Ongeri F."/>
            <person name="Pauchet Y."/>
            <person name="Pu L.L."/>
            <person name="Pyrousis I."/>
            <person name="Rao X.J."/>
            <person name="Redding A."/>
            <person name="Roesel C."/>
            <person name="Sanchez-Gracia A."/>
            <person name="Schaack S."/>
            <person name="Shukla A."/>
            <person name="Tetreau G."/>
            <person name="Wang Y."/>
            <person name="Xiong G.H."/>
            <person name="Traut W."/>
            <person name="Walsh T.K."/>
            <person name="Worley K.C."/>
            <person name="Wu D."/>
            <person name="Wu W."/>
            <person name="Wu Y.Q."/>
            <person name="Zhang X."/>
            <person name="Zou Z."/>
            <person name="Zucker H."/>
            <person name="Briscoe A.D."/>
            <person name="Burmester T."/>
            <person name="Clem R.J."/>
            <person name="Feyereisen R."/>
            <person name="Grimmelikhuijzen C.J.P."/>
            <person name="Hamodrakas S.J."/>
            <person name="Hansson B.S."/>
            <person name="Huguet E."/>
            <person name="Jermiin L.S."/>
            <person name="Lan Q."/>
            <person name="Lehman H.K."/>
            <person name="Lorenzen M."/>
            <person name="Merzendorfer H."/>
            <person name="Michalopoulos I."/>
            <person name="Morton D.B."/>
            <person name="Muthukrishnan S."/>
            <person name="Oakeshott J.G."/>
            <person name="Palmer W."/>
            <person name="Park Y."/>
            <person name="Passarelli A.L."/>
            <person name="Rozas J."/>
            <person name="Schwartz L.M."/>
            <person name="Smith W."/>
            <person name="Southgate A."/>
            <person name="Vilcinskas A."/>
            <person name="Vogt R."/>
            <person name="Wang P."/>
            <person name="Werren J."/>
            <person name="Yu X.Q."/>
            <person name="Zhou J.J."/>
            <person name="Brown S.J."/>
            <person name="Scherer S.E."/>
            <person name="Richards S."/>
            <person name="Blissard G.W."/>
        </authorList>
    </citation>
    <scope>NUCLEOTIDE SEQUENCE</scope>
</reference>
<evidence type="ECO:0000256" key="5">
    <source>
        <dbReference type="ARBA" id="ARBA00023136"/>
    </source>
</evidence>
<dbReference type="Pfam" id="PF07690">
    <property type="entry name" value="MFS_1"/>
    <property type="match status" value="1"/>
</dbReference>
<reference evidence="8" key="2">
    <citation type="submission" date="2020-12" db="EMBL/GenBank/DDBJ databases">
        <authorList>
            <person name="Kanost M."/>
        </authorList>
    </citation>
    <scope>NUCLEOTIDE SEQUENCE</scope>
</reference>
<feature type="transmembrane region" description="Helical" evidence="6">
    <location>
        <begin position="115"/>
        <end position="135"/>
    </location>
</feature>
<feature type="transmembrane region" description="Helical" evidence="6">
    <location>
        <begin position="304"/>
        <end position="323"/>
    </location>
</feature>
<comment type="caution">
    <text evidence="8">The sequence shown here is derived from an EMBL/GenBank/DDBJ whole genome shotgun (WGS) entry which is preliminary data.</text>
</comment>
<dbReference type="PANTHER" id="PTHR23511:SF35">
    <property type="entry name" value="MAJOR FACILITATOR SUPERFAMILY (MFS) PROFILE DOMAIN-CONTAINING PROTEIN"/>
    <property type="match status" value="1"/>
</dbReference>
<comment type="subcellular location">
    <subcellularLocation>
        <location evidence="1">Membrane</location>
        <topology evidence="1">Multi-pass membrane protein</topology>
    </subcellularLocation>
</comment>
<feature type="transmembrane region" description="Helical" evidence="6">
    <location>
        <begin position="489"/>
        <end position="508"/>
    </location>
</feature>
<keyword evidence="2" id="KW-0813">Transport</keyword>
<evidence type="ECO:0000256" key="1">
    <source>
        <dbReference type="ARBA" id="ARBA00004141"/>
    </source>
</evidence>